<dbReference type="EMBL" id="HG806471">
    <property type="protein sequence ID" value="CDW58992.1"/>
    <property type="molecule type" value="Genomic_DNA"/>
</dbReference>
<keyword evidence="8" id="KW-0432">Leucine biosynthesis</keyword>
<evidence type="ECO:0000259" key="14">
    <source>
        <dbReference type="Pfam" id="PF00694"/>
    </source>
</evidence>
<dbReference type="STRING" id="36087.A0A077ZF18"/>
<dbReference type="PANTHER" id="PTHR43345">
    <property type="entry name" value="3-ISOPROPYLMALATE DEHYDRATASE SMALL SUBUNIT 2-RELATED-RELATED"/>
    <property type="match status" value="1"/>
</dbReference>
<comment type="function">
    <text evidence="2">Catalyzes the isomerization between 2-isopropylmalate and 3-isopropylmalate, via the formation of 2-isopropylmaleate.</text>
</comment>
<sequence>MNDNIDTDQLIPKQFLKAVDKKGFGKNLLFEWRYLNDNYDENPDFIFNKPEYRDATILISGDNFGSGSSREHAAWALEDYGFRCVIAGSFSDIHYNNELKNGMLPIVQPLEVRQKLAALPAGEEITIDLPNQVIKSSAGKFPFEIDGEWKRKLVLGLDDIGITLQYENLIAVYEENRPSFYLFDGQELLLGPFQGGVSCVHIALGKGVCGEAAANQETIIVADVTKHVNYISCDSAAMSEIVVPMVKNNQLVGVLDLDSRLTDDYDAIDQEYLEKFVAVLLEKSYWNLDMFGVKK</sequence>
<dbReference type="Gene3D" id="3.20.19.10">
    <property type="entry name" value="Aconitase, domain 4"/>
    <property type="match status" value="1"/>
</dbReference>
<dbReference type="Gene3D" id="3.30.450.40">
    <property type="match status" value="1"/>
</dbReference>
<dbReference type="InterPro" id="IPR015928">
    <property type="entry name" value="Aconitase/3IPM_dehydase_swvl"/>
</dbReference>
<evidence type="ECO:0000256" key="3">
    <source>
        <dbReference type="ARBA" id="ARBA00004729"/>
    </source>
</evidence>
<evidence type="ECO:0000256" key="11">
    <source>
        <dbReference type="ARBA" id="ARBA00023304"/>
    </source>
</evidence>
<dbReference type="InterPro" id="IPR004431">
    <property type="entry name" value="3-IsopropMal_deHydase_ssu"/>
</dbReference>
<dbReference type="HAMAP" id="MF_01031">
    <property type="entry name" value="LeuD_type1"/>
    <property type="match status" value="1"/>
</dbReference>
<organism evidence="16 17">
    <name type="scientific">Trichuris trichiura</name>
    <name type="common">Whipworm</name>
    <name type="synonym">Trichocephalus trichiurus</name>
    <dbReference type="NCBI Taxonomy" id="36087"/>
    <lineage>
        <taxon>Eukaryota</taxon>
        <taxon>Metazoa</taxon>
        <taxon>Ecdysozoa</taxon>
        <taxon>Nematoda</taxon>
        <taxon>Enoplea</taxon>
        <taxon>Dorylaimia</taxon>
        <taxon>Trichinellida</taxon>
        <taxon>Trichuridae</taxon>
        <taxon>Trichuris</taxon>
    </lineage>
</organism>
<dbReference type="InterPro" id="IPR050075">
    <property type="entry name" value="LeuD"/>
</dbReference>
<dbReference type="PANTHER" id="PTHR43345:SF5">
    <property type="entry name" value="3-ISOPROPYLMALATE DEHYDRATASE SMALL SUBUNIT"/>
    <property type="match status" value="1"/>
</dbReference>
<accession>A0A077ZF18</accession>
<dbReference type="NCBIfam" id="NF002458">
    <property type="entry name" value="PRK01641.1"/>
    <property type="match status" value="1"/>
</dbReference>
<evidence type="ECO:0000256" key="6">
    <source>
        <dbReference type="ARBA" id="ARBA00011998"/>
    </source>
</evidence>
<reference evidence="16" key="1">
    <citation type="submission" date="2014-01" db="EMBL/GenBank/DDBJ databases">
        <authorList>
            <person name="Aslett M."/>
        </authorList>
    </citation>
    <scope>NUCLEOTIDE SEQUENCE</scope>
</reference>
<name>A0A077ZF18_TRITR</name>
<dbReference type="InterPro" id="IPR003018">
    <property type="entry name" value="GAF"/>
</dbReference>
<feature type="domain" description="GAF" evidence="15">
    <location>
        <begin position="182"/>
        <end position="277"/>
    </location>
</feature>
<dbReference type="CDD" id="cd01577">
    <property type="entry name" value="IPMI_Swivel"/>
    <property type="match status" value="1"/>
</dbReference>
<evidence type="ECO:0000256" key="9">
    <source>
        <dbReference type="ARBA" id="ARBA00022605"/>
    </source>
</evidence>
<dbReference type="FunFam" id="3.20.19.10:FF:000003">
    <property type="entry name" value="3-isopropylmalate dehydratase small subunit"/>
    <property type="match status" value="1"/>
</dbReference>
<dbReference type="GO" id="GO:0009316">
    <property type="term" value="C:3-isopropylmalate dehydratase complex"/>
    <property type="evidence" value="ECO:0007669"/>
    <property type="project" value="InterPro"/>
</dbReference>
<dbReference type="UniPathway" id="UPA00048">
    <property type="reaction ID" value="UER00071"/>
</dbReference>
<dbReference type="GO" id="GO:0003861">
    <property type="term" value="F:3-isopropylmalate dehydratase activity"/>
    <property type="evidence" value="ECO:0007669"/>
    <property type="project" value="UniProtKB-EC"/>
</dbReference>
<evidence type="ECO:0000256" key="12">
    <source>
        <dbReference type="ARBA" id="ARBA00031631"/>
    </source>
</evidence>
<comment type="catalytic activity">
    <reaction evidence="1">
        <text>(2R,3S)-3-isopropylmalate = (2S)-2-isopropylmalate</text>
        <dbReference type="Rhea" id="RHEA:32287"/>
        <dbReference type="ChEBI" id="CHEBI:1178"/>
        <dbReference type="ChEBI" id="CHEBI:35121"/>
        <dbReference type="EC" id="4.2.1.33"/>
    </reaction>
</comment>
<keyword evidence="17" id="KW-1185">Reference proteome</keyword>
<evidence type="ECO:0000256" key="4">
    <source>
        <dbReference type="ARBA" id="ARBA00009845"/>
    </source>
</evidence>
<keyword evidence="9" id="KW-0028">Amino-acid biosynthesis</keyword>
<dbReference type="InterPro" id="IPR000573">
    <property type="entry name" value="AconitaseA/IPMdHydase_ssu_swvl"/>
</dbReference>
<dbReference type="Pfam" id="PF13185">
    <property type="entry name" value="GAF_2"/>
    <property type="match status" value="1"/>
</dbReference>
<evidence type="ECO:0000256" key="13">
    <source>
        <dbReference type="ARBA" id="ARBA00033368"/>
    </source>
</evidence>
<evidence type="ECO:0000256" key="2">
    <source>
        <dbReference type="ARBA" id="ARBA00002695"/>
    </source>
</evidence>
<dbReference type="GO" id="GO:0009098">
    <property type="term" value="P:L-leucine biosynthetic process"/>
    <property type="evidence" value="ECO:0007669"/>
    <property type="project" value="UniProtKB-UniPathway"/>
</dbReference>
<dbReference type="InterPro" id="IPR029016">
    <property type="entry name" value="GAF-like_dom_sf"/>
</dbReference>
<evidence type="ECO:0000256" key="8">
    <source>
        <dbReference type="ARBA" id="ARBA00022430"/>
    </source>
</evidence>
<dbReference type="SUPFAM" id="SSF52016">
    <property type="entry name" value="LeuD/IlvD-like"/>
    <property type="match status" value="1"/>
</dbReference>
<dbReference type="OrthoDB" id="8116831at2759"/>
<evidence type="ECO:0000313" key="16">
    <source>
        <dbReference type="EMBL" id="CDW58992.1"/>
    </source>
</evidence>
<comment type="pathway">
    <text evidence="3">Amino-acid biosynthesis; L-leucine biosynthesis; L-leucine from 3-methyl-2-oxobutanoate: step 2/4.</text>
</comment>
<comment type="subunit">
    <text evidence="5">Heterodimer of LeuC and LeuD.</text>
</comment>
<evidence type="ECO:0000256" key="5">
    <source>
        <dbReference type="ARBA" id="ARBA00011271"/>
    </source>
</evidence>
<feature type="domain" description="Aconitase A/isopropylmalate dehydratase small subunit swivel" evidence="14">
    <location>
        <begin position="2"/>
        <end position="108"/>
    </location>
</feature>
<dbReference type="AlphaFoldDB" id="A0A077ZF18"/>
<evidence type="ECO:0000256" key="1">
    <source>
        <dbReference type="ARBA" id="ARBA00000491"/>
    </source>
</evidence>
<dbReference type="InterPro" id="IPR033940">
    <property type="entry name" value="IPMI_Swivel"/>
</dbReference>
<dbReference type="Pfam" id="PF00694">
    <property type="entry name" value="Aconitase_C"/>
    <property type="match status" value="1"/>
</dbReference>
<keyword evidence="11" id="KW-0100">Branched-chain amino acid biosynthesis</keyword>
<proteinExistence type="inferred from homology"/>
<comment type="similarity">
    <text evidence="4">Belongs to the LeuD family. LeuD type 1 subfamily.</text>
</comment>
<dbReference type="NCBIfam" id="TIGR00171">
    <property type="entry name" value="leuD"/>
    <property type="match status" value="1"/>
</dbReference>
<evidence type="ECO:0000313" key="17">
    <source>
        <dbReference type="Proteomes" id="UP000030665"/>
    </source>
</evidence>
<dbReference type="EC" id="4.2.1.33" evidence="6"/>
<gene>
    <name evidence="16" type="ORF">TTRE_0000732101</name>
</gene>
<dbReference type="Proteomes" id="UP000030665">
    <property type="component" value="Unassembled WGS sequence"/>
</dbReference>
<keyword evidence="10" id="KW-0456">Lyase</keyword>
<evidence type="ECO:0000256" key="7">
    <source>
        <dbReference type="ARBA" id="ARBA00014371"/>
    </source>
</evidence>
<dbReference type="SUPFAM" id="SSF55781">
    <property type="entry name" value="GAF domain-like"/>
    <property type="match status" value="1"/>
</dbReference>
<evidence type="ECO:0000259" key="15">
    <source>
        <dbReference type="Pfam" id="PF13185"/>
    </source>
</evidence>
<evidence type="ECO:0000256" key="10">
    <source>
        <dbReference type="ARBA" id="ARBA00023239"/>
    </source>
</evidence>
<reference evidence="16" key="2">
    <citation type="submission" date="2014-03" db="EMBL/GenBank/DDBJ databases">
        <title>The whipworm genome and dual-species transcriptomics of an intimate host-pathogen interaction.</title>
        <authorList>
            <person name="Foth B.J."/>
            <person name="Tsai I.J."/>
            <person name="Reid A.J."/>
            <person name="Bancroft A.J."/>
            <person name="Nichol S."/>
            <person name="Tracey A."/>
            <person name="Holroyd N."/>
            <person name="Cotton J.A."/>
            <person name="Stanley E.J."/>
            <person name="Zarowiecki M."/>
            <person name="Liu J.Z."/>
            <person name="Huckvale T."/>
            <person name="Cooper P.J."/>
            <person name="Grencis R.K."/>
            <person name="Berriman M."/>
        </authorList>
    </citation>
    <scope>NUCLEOTIDE SEQUENCE [LARGE SCALE GENOMIC DNA]</scope>
</reference>
<protein>
    <recommendedName>
        <fullName evidence="7">3-isopropylmalate dehydratase</fullName>
        <ecNumber evidence="6">4.2.1.33</ecNumber>
    </recommendedName>
    <alternativeName>
        <fullName evidence="12">Alpha-IPM isomerase</fullName>
    </alternativeName>
    <alternativeName>
        <fullName evidence="13">Isopropylmalate isomerase</fullName>
    </alternativeName>
</protein>